<keyword evidence="3" id="KW-1185">Reference proteome</keyword>
<feature type="transmembrane region" description="Helical" evidence="1">
    <location>
        <begin position="21"/>
        <end position="39"/>
    </location>
</feature>
<dbReference type="OrthoDB" id="170625at2157"/>
<sequence length="92" mass="9612">MTRYSAPSSDGIAPKPYVYNQSVGGGLVLIAILFGLLVAVSHPVYTMMAVGAVAVAVSLFRVTAAVGRRLHGRMTELDVPGVGTVQIRVTGR</sequence>
<feature type="transmembrane region" description="Helical" evidence="1">
    <location>
        <begin position="45"/>
        <end position="64"/>
    </location>
</feature>
<gene>
    <name evidence="2" type="ORF">GS429_05460</name>
</gene>
<comment type="caution">
    <text evidence="2">The sequence shown here is derived from an EMBL/GenBank/DDBJ whole genome shotgun (WGS) entry which is preliminary data.</text>
</comment>
<dbReference type="EMBL" id="WUYX01000021">
    <property type="protein sequence ID" value="MXV61520.1"/>
    <property type="molecule type" value="Genomic_DNA"/>
</dbReference>
<keyword evidence="1" id="KW-1133">Transmembrane helix</keyword>
<evidence type="ECO:0000256" key="1">
    <source>
        <dbReference type="SAM" id="Phobius"/>
    </source>
</evidence>
<reference evidence="2 3" key="1">
    <citation type="submission" date="2020-01" db="EMBL/GenBank/DDBJ databases">
        <title>Natronorubrum sp. JWXQ-INN 674 isolated from Inner Mongolia Autonomous Region of China.</title>
        <authorList>
            <person name="Xue Q."/>
        </authorList>
    </citation>
    <scope>NUCLEOTIDE SEQUENCE [LARGE SCALE GENOMIC DNA]</scope>
    <source>
        <strain evidence="2 3">JWXQ-INN-674</strain>
    </source>
</reference>
<dbReference type="RefSeq" id="WP_160063475.1">
    <property type="nucleotide sequence ID" value="NZ_WUYX01000021.1"/>
</dbReference>
<dbReference type="Proteomes" id="UP000434101">
    <property type="component" value="Unassembled WGS sequence"/>
</dbReference>
<dbReference type="AlphaFoldDB" id="A0A6B0VIZ2"/>
<organism evidence="2 3">
    <name type="scientific">Natronorubrum halalkaliphilum</name>
    <dbReference type="NCBI Taxonomy" id="2691917"/>
    <lineage>
        <taxon>Archaea</taxon>
        <taxon>Methanobacteriati</taxon>
        <taxon>Methanobacteriota</taxon>
        <taxon>Stenosarchaea group</taxon>
        <taxon>Halobacteria</taxon>
        <taxon>Halobacteriales</taxon>
        <taxon>Natrialbaceae</taxon>
        <taxon>Natronorubrum</taxon>
    </lineage>
</organism>
<keyword evidence="1" id="KW-0472">Membrane</keyword>
<keyword evidence="1" id="KW-0812">Transmembrane</keyword>
<proteinExistence type="predicted"/>
<name>A0A6B0VIZ2_9EURY</name>
<protein>
    <submittedName>
        <fullName evidence="2">Uncharacterized protein</fullName>
    </submittedName>
</protein>
<evidence type="ECO:0000313" key="3">
    <source>
        <dbReference type="Proteomes" id="UP000434101"/>
    </source>
</evidence>
<evidence type="ECO:0000313" key="2">
    <source>
        <dbReference type="EMBL" id="MXV61520.1"/>
    </source>
</evidence>
<accession>A0A6B0VIZ2</accession>